<dbReference type="CDD" id="cd08241">
    <property type="entry name" value="QOR1"/>
    <property type="match status" value="1"/>
</dbReference>
<protein>
    <submittedName>
        <fullName evidence="2">NADPH:quinone oxidoreductase family protein</fullName>
    </submittedName>
</protein>
<dbReference type="InterPro" id="IPR051397">
    <property type="entry name" value="Zn-ADH-like_protein"/>
</dbReference>
<gene>
    <name evidence="2" type="ORF">GCM10010468_53180</name>
</gene>
<comment type="caution">
    <text evidence="2">The sequence shown here is derived from an EMBL/GenBank/DDBJ whole genome shotgun (WGS) entry which is preliminary data.</text>
</comment>
<dbReference type="InterPro" id="IPR002364">
    <property type="entry name" value="Quin_OxRdtase/zeta-crystal_CS"/>
</dbReference>
<dbReference type="PANTHER" id="PTHR43677:SF4">
    <property type="entry name" value="QUINONE OXIDOREDUCTASE-LIKE PROTEIN 2"/>
    <property type="match status" value="1"/>
</dbReference>
<sequence length="318" mass="32794">MRVLMVTTLGSLTSVESEDLTPGPGQVVIDVAAAGVNYVDGLFLHGRYQLKPPLPFAPGSEVSGTIRSVGPGVESLAPGTRVVAFCGLGGFATQVAVPEHAAIPIPDRLDFARAATFSQSYCTALFALRDRVGVRPGERVLVLGGGGGIGLAGVQVAKALGAEVLAGASSAGKREAAAVAGADAVVDTAHDLKSAARAWSEGGVDVVYDPVGGELADSALRCLREYGRYAVIGFTGGIPSLPLNQVLLRNRALIGVDWGSWSLSHPLEQAALLTELLKLVEDGGLDPIAPATHPFTTAESLLDDFLERRITGKVALIP</sequence>
<organism evidence="2 3">
    <name type="scientific">Actinocorallia longicatena</name>
    <dbReference type="NCBI Taxonomy" id="111803"/>
    <lineage>
        <taxon>Bacteria</taxon>
        <taxon>Bacillati</taxon>
        <taxon>Actinomycetota</taxon>
        <taxon>Actinomycetes</taxon>
        <taxon>Streptosporangiales</taxon>
        <taxon>Thermomonosporaceae</taxon>
        <taxon>Actinocorallia</taxon>
    </lineage>
</organism>
<keyword evidence="3" id="KW-1185">Reference proteome</keyword>
<evidence type="ECO:0000313" key="3">
    <source>
        <dbReference type="Proteomes" id="UP001501237"/>
    </source>
</evidence>
<dbReference type="RefSeq" id="WP_344833363.1">
    <property type="nucleotide sequence ID" value="NZ_BAAAUV010000015.1"/>
</dbReference>
<reference evidence="3" key="1">
    <citation type="journal article" date="2019" name="Int. J. Syst. Evol. Microbiol.">
        <title>The Global Catalogue of Microorganisms (GCM) 10K type strain sequencing project: providing services to taxonomists for standard genome sequencing and annotation.</title>
        <authorList>
            <consortium name="The Broad Institute Genomics Platform"/>
            <consortium name="The Broad Institute Genome Sequencing Center for Infectious Disease"/>
            <person name="Wu L."/>
            <person name="Ma J."/>
        </authorList>
    </citation>
    <scope>NUCLEOTIDE SEQUENCE [LARGE SCALE GENOMIC DNA]</scope>
    <source>
        <strain evidence="3">JCM 9377</strain>
    </source>
</reference>
<dbReference type="EMBL" id="BAAAUV010000015">
    <property type="protein sequence ID" value="GAA3225493.1"/>
    <property type="molecule type" value="Genomic_DNA"/>
</dbReference>
<evidence type="ECO:0000313" key="2">
    <source>
        <dbReference type="EMBL" id="GAA3225493.1"/>
    </source>
</evidence>
<accession>A0ABP6QFM4</accession>
<dbReference type="InterPro" id="IPR013154">
    <property type="entry name" value="ADH-like_N"/>
</dbReference>
<evidence type="ECO:0000259" key="1">
    <source>
        <dbReference type="SMART" id="SM00829"/>
    </source>
</evidence>
<dbReference type="SUPFAM" id="SSF50129">
    <property type="entry name" value="GroES-like"/>
    <property type="match status" value="1"/>
</dbReference>
<dbReference type="Pfam" id="PF00107">
    <property type="entry name" value="ADH_zinc_N"/>
    <property type="match status" value="1"/>
</dbReference>
<dbReference type="Proteomes" id="UP001501237">
    <property type="component" value="Unassembled WGS sequence"/>
</dbReference>
<dbReference type="InterPro" id="IPR013149">
    <property type="entry name" value="ADH-like_C"/>
</dbReference>
<proteinExistence type="predicted"/>
<dbReference type="Gene3D" id="3.90.180.10">
    <property type="entry name" value="Medium-chain alcohol dehydrogenases, catalytic domain"/>
    <property type="match status" value="1"/>
</dbReference>
<dbReference type="SUPFAM" id="SSF51735">
    <property type="entry name" value="NAD(P)-binding Rossmann-fold domains"/>
    <property type="match status" value="1"/>
</dbReference>
<dbReference type="PROSITE" id="PS01162">
    <property type="entry name" value="QOR_ZETA_CRYSTAL"/>
    <property type="match status" value="1"/>
</dbReference>
<dbReference type="InterPro" id="IPR020843">
    <property type="entry name" value="ER"/>
</dbReference>
<name>A0ABP6QFM4_9ACTN</name>
<feature type="domain" description="Enoyl reductase (ER)" evidence="1">
    <location>
        <begin position="7"/>
        <end position="316"/>
    </location>
</feature>
<dbReference type="SMART" id="SM00829">
    <property type="entry name" value="PKS_ER"/>
    <property type="match status" value="1"/>
</dbReference>
<dbReference type="InterPro" id="IPR011032">
    <property type="entry name" value="GroES-like_sf"/>
</dbReference>
<dbReference type="Pfam" id="PF08240">
    <property type="entry name" value="ADH_N"/>
    <property type="match status" value="1"/>
</dbReference>
<dbReference type="InterPro" id="IPR036291">
    <property type="entry name" value="NAD(P)-bd_dom_sf"/>
</dbReference>
<dbReference type="PANTHER" id="PTHR43677">
    <property type="entry name" value="SHORT-CHAIN DEHYDROGENASE/REDUCTASE"/>
    <property type="match status" value="1"/>
</dbReference>
<dbReference type="Gene3D" id="3.40.50.720">
    <property type="entry name" value="NAD(P)-binding Rossmann-like Domain"/>
    <property type="match status" value="1"/>
</dbReference>